<proteinExistence type="predicted"/>
<gene>
    <name evidence="1" type="ORF">GWI33_023087</name>
</gene>
<name>A0A834HLR5_RHYFE</name>
<dbReference type="AlphaFoldDB" id="A0A834HLR5"/>
<evidence type="ECO:0000313" key="2">
    <source>
        <dbReference type="Proteomes" id="UP000625711"/>
    </source>
</evidence>
<reference evidence="1" key="1">
    <citation type="submission" date="2020-08" db="EMBL/GenBank/DDBJ databases">
        <title>Genome sequencing and assembly of the red palm weevil Rhynchophorus ferrugineus.</title>
        <authorList>
            <person name="Dias G.B."/>
            <person name="Bergman C.M."/>
            <person name="Manee M."/>
        </authorList>
    </citation>
    <scope>NUCLEOTIDE SEQUENCE</scope>
    <source>
        <strain evidence="1">AA-2017</strain>
        <tissue evidence="1">Whole larva</tissue>
    </source>
</reference>
<keyword evidence="2" id="KW-1185">Reference proteome</keyword>
<feature type="non-terminal residue" evidence="1">
    <location>
        <position position="1"/>
    </location>
</feature>
<dbReference type="Proteomes" id="UP000625711">
    <property type="component" value="Unassembled WGS sequence"/>
</dbReference>
<sequence length="49" mass="5585">TMQKSMNALMTESNRFFLQLVTALQALRESSREIGPVQTHSMIEKLSQC</sequence>
<evidence type="ECO:0000313" key="1">
    <source>
        <dbReference type="EMBL" id="KAF7264527.1"/>
    </source>
</evidence>
<dbReference type="EMBL" id="JAACXV010016725">
    <property type="protein sequence ID" value="KAF7264527.1"/>
    <property type="molecule type" value="Genomic_DNA"/>
</dbReference>
<organism evidence="1 2">
    <name type="scientific">Rhynchophorus ferrugineus</name>
    <name type="common">Red palm weevil</name>
    <name type="synonym">Curculio ferrugineus</name>
    <dbReference type="NCBI Taxonomy" id="354439"/>
    <lineage>
        <taxon>Eukaryota</taxon>
        <taxon>Metazoa</taxon>
        <taxon>Ecdysozoa</taxon>
        <taxon>Arthropoda</taxon>
        <taxon>Hexapoda</taxon>
        <taxon>Insecta</taxon>
        <taxon>Pterygota</taxon>
        <taxon>Neoptera</taxon>
        <taxon>Endopterygota</taxon>
        <taxon>Coleoptera</taxon>
        <taxon>Polyphaga</taxon>
        <taxon>Cucujiformia</taxon>
        <taxon>Curculionidae</taxon>
        <taxon>Dryophthorinae</taxon>
        <taxon>Rhynchophorus</taxon>
    </lineage>
</organism>
<protein>
    <submittedName>
        <fullName evidence="1">Uncharacterized protein</fullName>
    </submittedName>
</protein>
<comment type="caution">
    <text evidence="1">The sequence shown here is derived from an EMBL/GenBank/DDBJ whole genome shotgun (WGS) entry which is preliminary data.</text>
</comment>
<accession>A0A834HLR5</accession>